<organism evidence="1">
    <name type="scientific">Fulvimarina pelagi</name>
    <dbReference type="NCBI Taxonomy" id="217511"/>
    <lineage>
        <taxon>Bacteria</taxon>
        <taxon>Pseudomonadati</taxon>
        <taxon>Pseudomonadota</taxon>
        <taxon>Alphaproteobacteria</taxon>
        <taxon>Hyphomicrobiales</taxon>
        <taxon>Aurantimonadaceae</taxon>
        <taxon>Fulvimarina</taxon>
    </lineage>
</organism>
<name>A0A0N7KYY5_9HYPH</name>
<reference evidence="1" key="1">
    <citation type="journal article" date="2015" name="Proc. Natl. Acad. Sci. U.S.A.">
        <title>Bacterial clade with the ribosomal RNA operon on a small plasmid rather than the chromosome.</title>
        <authorList>
            <person name="Anda M."/>
            <person name="Ohtsubo Y."/>
            <person name="Okubo T."/>
            <person name="Sugawara M."/>
            <person name="Nagata Y."/>
            <person name="Tsuda M."/>
            <person name="Minamisawa K."/>
            <person name="Mitsui H."/>
        </authorList>
    </citation>
    <scope>NUCLEOTIDE SEQUENCE</scope>
    <source>
        <strain evidence="1">DSM 15513</strain>
    </source>
</reference>
<dbReference type="EMBL" id="LC066396">
    <property type="protein sequence ID" value="BAT31017.1"/>
    <property type="molecule type" value="Genomic_DNA"/>
</dbReference>
<proteinExistence type="predicted"/>
<dbReference type="Gene3D" id="3.40.50.150">
    <property type="entry name" value="Vaccinia Virus protein VP39"/>
    <property type="match status" value="1"/>
</dbReference>
<dbReference type="AlphaFoldDB" id="A0A0N7KYY5"/>
<protein>
    <submittedName>
        <fullName evidence="1">Uncharacterized protein</fullName>
    </submittedName>
</protein>
<dbReference type="InterPro" id="IPR029063">
    <property type="entry name" value="SAM-dependent_MTases_sf"/>
</dbReference>
<sequence>MATDFEFYAVLSIIVAHFIEREERTGFYRAAYDRLKQGGFFVSTEIAFDLDSPAFPAMLEN</sequence>
<accession>A0A0N7KYY5</accession>
<dbReference type="SUPFAM" id="SSF53335">
    <property type="entry name" value="S-adenosyl-L-methionine-dependent methyltransferases"/>
    <property type="match status" value="1"/>
</dbReference>
<evidence type="ECO:0000313" key="1">
    <source>
        <dbReference type="EMBL" id="BAT31017.1"/>
    </source>
</evidence>